<protein>
    <submittedName>
        <fullName evidence="1">Uncharacterized protein</fullName>
    </submittedName>
</protein>
<gene>
    <name evidence="1" type="ORF">EDD68_11085</name>
</gene>
<reference evidence="1 2" key="1">
    <citation type="submission" date="2019-03" db="EMBL/GenBank/DDBJ databases">
        <title>Genomic Encyclopedia of Type Strains, Phase IV (KMG-IV): sequencing the most valuable type-strain genomes for metagenomic binning, comparative biology and taxonomic classification.</title>
        <authorList>
            <person name="Goeker M."/>
        </authorList>
    </citation>
    <scope>NUCLEOTIDE SEQUENCE [LARGE SCALE GENOMIC DNA]</scope>
    <source>
        <strain evidence="1 2">DSM 25894</strain>
    </source>
</reference>
<dbReference type="AlphaFoldDB" id="A0A4R3N148"/>
<evidence type="ECO:0000313" key="2">
    <source>
        <dbReference type="Proteomes" id="UP000294650"/>
    </source>
</evidence>
<dbReference type="Proteomes" id="UP000294650">
    <property type="component" value="Unassembled WGS sequence"/>
</dbReference>
<proteinExistence type="predicted"/>
<keyword evidence="2" id="KW-1185">Reference proteome</keyword>
<accession>A0A4R3N148</accession>
<organism evidence="1 2">
    <name type="scientific">Melghiribacillus thermohalophilus</name>
    <dbReference type="NCBI Taxonomy" id="1324956"/>
    <lineage>
        <taxon>Bacteria</taxon>
        <taxon>Bacillati</taxon>
        <taxon>Bacillota</taxon>
        <taxon>Bacilli</taxon>
        <taxon>Bacillales</taxon>
        <taxon>Bacillaceae</taxon>
        <taxon>Melghiribacillus</taxon>
    </lineage>
</organism>
<sequence length="81" mass="9653">MVYLFYYFYAHLYSLVKSESNHSRSHKSNSFTNIPLVQYLKELLAEDFVTFQSDEIFFYTINLPQVYTGGTLHFRRSLVIL</sequence>
<dbReference type="EMBL" id="SMAN01000010">
    <property type="protein sequence ID" value="TCT21781.1"/>
    <property type="molecule type" value="Genomic_DNA"/>
</dbReference>
<comment type="caution">
    <text evidence="1">The sequence shown here is derived from an EMBL/GenBank/DDBJ whole genome shotgun (WGS) entry which is preliminary data.</text>
</comment>
<name>A0A4R3N148_9BACI</name>
<evidence type="ECO:0000313" key="1">
    <source>
        <dbReference type="EMBL" id="TCT21781.1"/>
    </source>
</evidence>